<sequence length="71" mass="8173">MNAGKDSRRNIKAIAPVKADIESIRTELGLKSESQVLAYLTAMYRDQKDKKITLKDHQDYMRHVEDVHMGN</sequence>
<dbReference type="RefSeq" id="WP_307500545.1">
    <property type="nucleotide sequence ID" value="NZ_JAUSWA010000064.1"/>
</dbReference>
<evidence type="ECO:0000313" key="2">
    <source>
        <dbReference type="Proteomes" id="UP001242811"/>
    </source>
</evidence>
<dbReference type="EMBL" id="JAUSWA010000064">
    <property type="protein sequence ID" value="MDQ0497253.1"/>
    <property type="molecule type" value="Genomic_DNA"/>
</dbReference>
<organism evidence="1 2">
    <name type="scientific">Paenibacillus brasilensis</name>
    <dbReference type="NCBI Taxonomy" id="128574"/>
    <lineage>
        <taxon>Bacteria</taxon>
        <taxon>Bacillati</taxon>
        <taxon>Bacillota</taxon>
        <taxon>Bacilli</taxon>
        <taxon>Bacillales</taxon>
        <taxon>Paenibacillaceae</taxon>
        <taxon>Paenibacillus</taxon>
    </lineage>
</organism>
<keyword evidence="2" id="KW-1185">Reference proteome</keyword>
<name>A0ABU0L7J0_9BACL</name>
<evidence type="ECO:0000313" key="1">
    <source>
        <dbReference type="EMBL" id="MDQ0497253.1"/>
    </source>
</evidence>
<comment type="caution">
    <text evidence="1">The sequence shown here is derived from an EMBL/GenBank/DDBJ whole genome shotgun (WGS) entry which is preliminary data.</text>
</comment>
<gene>
    <name evidence="1" type="ORF">QOZ95_005472</name>
</gene>
<accession>A0ABU0L7J0</accession>
<reference evidence="1 2" key="1">
    <citation type="submission" date="2023-07" db="EMBL/GenBank/DDBJ databases">
        <title>Genomic Encyclopedia of Type Strains, Phase IV (KMG-IV): sequencing the most valuable type-strain genomes for metagenomic binning, comparative biology and taxonomic classification.</title>
        <authorList>
            <person name="Goeker M."/>
        </authorList>
    </citation>
    <scope>NUCLEOTIDE SEQUENCE [LARGE SCALE GENOMIC DNA]</scope>
    <source>
        <strain evidence="1 2">DSM 14914</strain>
    </source>
</reference>
<protein>
    <submittedName>
        <fullName evidence="1">Uncharacterized protein</fullName>
    </submittedName>
</protein>
<dbReference type="Proteomes" id="UP001242811">
    <property type="component" value="Unassembled WGS sequence"/>
</dbReference>
<proteinExistence type="predicted"/>